<evidence type="ECO:0000313" key="9">
    <source>
        <dbReference type="Proteomes" id="UP000261325"/>
    </source>
</evidence>
<dbReference type="EMBL" id="QNSA01000005">
    <property type="protein sequence ID" value="RBP74127.1"/>
    <property type="molecule type" value="Genomic_DNA"/>
</dbReference>
<dbReference type="RefSeq" id="WP_014421686.1">
    <property type="nucleotide sequence ID" value="NZ_CALIOX010000011.1"/>
</dbReference>
<evidence type="ECO:0000313" key="8">
    <source>
        <dbReference type="Proteomes" id="UP000253065"/>
    </source>
</evidence>
<evidence type="ECO:0000313" key="3">
    <source>
        <dbReference type="EMBL" id="HAC29943.1"/>
    </source>
</evidence>
<dbReference type="EMBL" id="QPJB01000005">
    <property type="protein sequence ID" value="RCW34876.1"/>
    <property type="molecule type" value="Genomic_DNA"/>
</dbReference>
<dbReference type="SUPFAM" id="SSF53850">
    <property type="entry name" value="Periplasmic binding protein-like II"/>
    <property type="match status" value="1"/>
</dbReference>
<evidence type="ECO:0000256" key="2">
    <source>
        <dbReference type="SAM" id="SignalP"/>
    </source>
</evidence>
<reference evidence="3 9" key="1">
    <citation type="journal article" date="2018" name="Nat. Biotechnol.">
        <title>A standardized bacterial taxonomy based on genome phylogeny substantially revises the tree of life.</title>
        <authorList>
            <person name="Parks D.H."/>
            <person name="Chuvochina M."/>
            <person name="Waite D.W."/>
            <person name="Rinke C."/>
            <person name="Skarshewski A."/>
            <person name="Chaumeil P.A."/>
            <person name="Hugenholtz P."/>
        </authorList>
    </citation>
    <scope>NUCLEOTIDE SEQUENCE [LARGE SCALE GENOMIC DNA]</scope>
    <source>
        <strain evidence="3">UBA9049</strain>
    </source>
</reference>
<comment type="caution">
    <text evidence="6">The sequence shown here is derived from an EMBL/GenBank/DDBJ whole genome shotgun (WGS) entry which is preliminary data.</text>
</comment>
<dbReference type="PIRSF" id="PIRSF017082">
    <property type="entry name" value="YflP"/>
    <property type="match status" value="1"/>
</dbReference>
<dbReference type="Proteomes" id="UP000469950">
    <property type="component" value="Unassembled WGS sequence"/>
</dbReference>
<keyword evidence="8" id="KW-1185">Reference proteome</keyword>
<evidence type="ECO:0000313" key="6">
    <source>
        <dbReference type="EMBL" id="RCW34876.1"/>
    </source>
</evidence>
<dbReference type="InterPro" id="IPR042100">
    <property type="entry name" value="Bug_dom1"/>
</dbReference>
<dbReference type="EMBL" id="DLYI01000270">
    <property type="protein sequence ID" value="HAC29943.1"/>
    <property type="molecule type" value="Genomic_DNA"/>
</dbReference>
<reference evidence="6 7" key="2">
    <citation type="submission" date="2018-07" db="EMBL/GenBank/DDBJ databases">
        <title>Freshwater and sediment microbial communities from various areas in North America, analyzing microbe dynamics in response to fracking.</title>
        <authorList>
            <person name="Lamendella R."/>
        </authorList>
    </citation>
    <scope>NUCLEOTIDE SEQUENCE [LARGE SCALE GENOMIC DNA]</scope>
    <source>
        <strain evidence="6 7">114E</strain>
        <strain evidence="5 8">114E_o</strain>
    </source>
</reference>
<gene>
    <name evidence="3" type="ORF">DCF82_19370</name>
    <name evidence="6" type="ORF">DET51_105252</name>
    <name evidence="5" type="ORF">DET64_105253</name>
    <name evidence="4" type="ORF">F6453_0976</name>
</gene>
<reference evidence="4 10" key="3">
    <citation type="submission" date="2019-10" db="EMBL/GenBank/DDBJ databases">
        <title>Draft genome sequence of Marinobacter hydrocarbonoclasticus NCT7M from the microbiome of the marine copepod.</title>
        <authorList>
            <person name="Nuttall R."/>
            <person name="Sharma G."/>
            <person name="Moisander P."/>
        </authorList>
    </citation>
    <scope>NUCLEOTIDE SEQUENCE [LARGE SCALE GENOMIC DNA]</scope>
    <source>
        <strain evidence="4 10">NCT7M</strain>
    </source>
</reference>
<dbReference type="PANTHER" id="PTHR42928">
    <property type="entry name" value="TRICARBOXYLATE-BINDING PROTEIN"/>
    <property type="match status" value="1"/>
</dbReference>
<keyword evidence="2" id="KW-0732">Signal</keyword>
<dbReference type="Gene3D" id="3.40.190.150">
    <property type="entry name" value="Bordetella uptake gene, domain 1"/>
    <property type="match status" value="1"/>
</dbReference>
<dbReference type="Proteomes" id="UP000252795">
    <property type="component" value="Unassembled WGS sequence"/>
</dbReference>
<dbReference type="Pfam" id="PF03401">
    <property type="entry name" value="TctC"/>
    <property type="match status" value="1"/>
</dbReference>
<evidence type="ECO:0000313" key="10">
    <source>
        <dbReference type="Proteomes" id="UP000469950"/>
    </source>
</evidence>
<dbReference type="InterPro" id="IPR005064">
    <property type="entry name" value="BUG"/>
</dbReference>
<feature type="signal peptide" evidence="2">
    <location>
        <begin position="1"/>
        <end position="30"/>
    </location>
</feature>
<evidence type="ECO:0000313" key="7">
    <source>
        <dbReference type="Proteomes" id="UP000252795"/>
    </source>
</evidence>
<dbReference type="Proteomes" id="UP000253065">
    <property type="component" value="Unassembled WGS sequence"/>
</dbReference>
<evidence type="ECO:0000256" key="1">
    <source>
        <dbReference type="ARBA" id="ARBA00006987"/>
    </source>
</evidence>
<dbReference type="Proteomes" id="UP000261325">
    <property type="component" value="Unassembled WGS sequence"/>
</dbReference>
<feature type="chain" id="PRO_5044584836" evidence="2">
    <location>
        <begin position="31"/>
        <end position="330"/>
    </location>
</feature>
<keyword evidence="6" id="KW-0675">Receptor</keyword>
<dbReference type="GeneID" id="31821493"/>
<evidence type="ECO:0000313" key="5">
    <source>
        <dbReference type="EMBL" id="RBP74127.1"/>
    </source>
</evidence>
<dbReference type="EMBL" id="WBMP01000003">
    <property type="protein sequence ID" value="KAE8546735.1"/>
    <property type="molecule type" value="Genomic_DNA"/>
</dbReference>
<dbReference type="AlphaFoldDB" id="A0A350RVT2"/>
<dbReference type="PANTHER" id="PTHR42928:SF5">
    <property type="entry name" value="BLR1237 PROTEIN"/>
    <property type="match status" value="1"/>
</dbReference>
<comment type="similarity">
    <text evidence="1">Belongs to the UPF0065 (bug) family.</text>
</comment>
<dbReference type="Gene3D" id="3.40.190.10">
    <property type="entry name" value="Periplasmic binding protein-like II"/>
    <property type="match status" value="1"/>
</dbReference>
<proteinExistence type="inferred from homology"/>
<protein>
    <submittedName>
        <fullName evidence="4">BUG/TctC family periplasmic protein</fullName>
    </submittedName>
    <submittedName>
        <fullName evidence="3">Tripartite tricarboxylate transporter substrate-binding protein</fullName>
    </submittedName>
    <submittedName>
        <fullName evidence="6">Tripartite-type tricarboxylate transporter receptor subunit TctC</fullName>
    </submittedName>
</protein>
<name>A0A350RVT2_MARNT</name>
<sequence>MIELFGLRLKRSVLGAVTAVSLACGGLAQAEEWPDDNIRLVVPYSAGGTTDLLSRKVADLLQRELSTVVVENRPGAGSTVATGQLARGGRGSDHMLLMASPGHTIGASLYPNLRYDPVADFAFIRNVINIPNVMVVPASSPYNTVAEFVEAAREQQLSFSSPGIGSSIHMSGELFKNLTKTQLVHVPFRGSGEALPALLAGDVDVAFENMPTVYPHIQSGKLKALAVTTPQESEFLPGVPTMQQAGAGYGLEDYETSAWFGLIAHKSFPESGLEKLELALEKIMSGDDFQNFLPQFGAVAGEEVGEDFRAMVKSELAKWSEVAEQANLKR</sequence>
<organism evidence="6 7">
    <name type="scientific">Marinobacter nauticus</name>
    <name type="common">Marinobacter hydrocarbonoclasticus</name>
    <name type="synonym">Marinobacter aquaeolei</name>
    <dbReference type="NCBI Taxonomy" id="2743"/>
    <lineage>
        <taxon>Bacteria</taxon>
        <taxon>Pseudomonadati</taxon>
        <taxon>Pseudomonadota</taxon>
        <taxon>Gammaproteobacteria</taxon>
        <taxon>Pseudomonadales</taxon>
        <taxon>Marinobacteraceae</taxon>
        <taxon>Marinobacter</taxon>
    </lineage>
</organism>
<evidence type="ECO:0000313" key="4">
    <source>
        <dbReference type="EMBL" id="KAE8546735.1"/>
    </source>
</evidence>
<accession>A0A350RVT2</accession>